<reference evidence="4" key="1">
    <citation type="submission" date="2023-07" db="EMBL/GenBank/DDBJ databases">
        <title>30 novel species of actinomycetes from the DSMZ collection.</title>
        <authorList>
            <person name="Nouioui I."/>
        </authorList>
    </citation>
    <scope>NUCLEOTIDE SEQUENCE [LARGE SCALE GENOMIC DNA]</scope>
    <source>
        <strain evidence="4">DSM 46792</strain>
    </source>
</reference>
<protein>
    <recommendedName>
        <fullName evidence="2">ATP-grasp domain-containing protein</fullName>
    </recommendedName>
</protein>
<dbReference type="Gene3D" id="3.30.470.20">
    <property type="entry name" value="ATP-grasp fold, B domain"/>
    <property type="match status" value="1"/>
</dbReference>
<organism evidence="3 4">
    <name type="scientific">Blastococcus goldschmidtiae</name>
    <dbReference type="NCBI Taxonomy" id="3075546"/>
    <lineage>
        <taxon>Bacteria</taxon>
        <taxon>Bacillati</taxon>
        <taxon>Actinomycetota</taxon>
        <taxon>Actinomycetes</taxon>
        <taxon>Geodermatophilales</taxon>
        <taxon>Geodermatophilaceae</taxon>
        <taxon>Blastococcus</taxon>
    </lineage>
</organism>
<evidence type="ECO:0000259" key="2">
    <source>
        <dbReference type="PROSITE" id="PS50975"/>
    </source>
</evidence>
<evidence type="ECO:0000313" key="4">
    <source>
        <dbReference type="Proteomes" id="UP001183222"/>
    </source>
</evidence>
<sequence length="392" mass="42963">MPALVLGAGVSGLAVLRSLGRSGVPVFVAGAETTLVRRSRWYRSAPGDAELRAGLAEYLRTSVLPQAVLFGCSDYWAETLAALPADLASRFPAVVAEPGVLSALTDKEAFAEAARVAGVPTPRTQRVSGLDDLAALSDHELVGAFLKPADSQRFSQRFGVKALSVRDRAHAAELLGPLAEEQHTMLLQEYIPGPPTGHVFLDGYVDRAGVMRACVARRRLRMHPADFGNSTLSVTVPVDEVKGAVDCLRRLFHTLGYKGLFDAEFMYDQRDEQFKLIEVNARPWWQLEILYACGVDVVPMAYRDALGLPISSIEEYRVGCTWVHPLPDVRSWWAARGRGSGSFPLRYWMRDANAVYSRDDPGPAVDELARALHVGAAAVRARVRRARSPRSR</sequence>
<evidence type="ECO:0000256" key="1">
    <source>
        <dbReference type="PROSITE-ProRule" id="PRU00409"/>
    </source>
</evidence>
<dbReference type="InterPro" id="IPR011761">
    <property type="entry name" value="ATP-grasp"/>
</dbReference>
<keyword evidence="4" id="KW-1185">Reference proteome</keyword>
<dbReference type="Proteomes" id="UP001183222">
    <property type="component" value="Unassembled WGS sequence"/>
</dbReference>
<evidence type="ECO:0000313" key="3">
    <source>
        <dbReference type="EMBL" id="MDT0277391.1"/>
    </source>
</evidence>
<comment type="caution">
    <text evidence="3">The sequence shown here is derived from an EMBL/GenBank/DDBJ whole genome shotgun (WGS) entry which is preliminary data.</text>
</comment>
<gene>
    <name evidence="3" type="ORF">RM425_15920</name>
</gene>
<dbReference type="PROSITE" id="PS50975">
    <property type="entry name" value="ATP_GRASP"/>
    <property type="match status" value="1"/>
</dbReference>
<dbReference type="SUPFAM" id="SSF56059">
    <property type="entry name" value="Glutathione synthetase ATP-binding domain-like"/>
    <property type="match status" value="1"/>
</dbReference>
<keyword evidence="1" id="KW-0067">ATP-binding</keyword>
<proteinExistence type="predicted"/>
<feature type="domain" description="ATP-grasp" evidence="2">
    <location>
        <begin position="111"/>
        <end position="306"/>
    </location>
</feature>
<keyword evidence="1" id="KW-0547">Nucleotide-binding</keyword>
<accession>A0ABU2KB23</accession>
<name>A0ABU2KB23_9ACTN</name>
<dbReference type="EMBL" id="JAVREI010000012">
    <property type="protein sequence ID" value="MDT0277391.1"/>
    <property type="molecule type" value="Genomic_DNA"/>
</dbReference>